<organism evidence="3 4">
    <name type="scientific">Streptomyces stelliscabiei</name>
    <dbReference type="NCBI Taxonomy" id="146820"/>
    <lineage>
        <taxon>Bacteria</taxon>
        <taxon>Bacillati</taxon>
        <taxon>Actinomycetota</taxon>
        <taxon>Actinomycetes</taxon>
        <taxon>Kitasatosporales</taxon>
        <taxon>Streptomycetaceae</taxon>
        <taxon>Streptomyces</taxon>
    </lineage>
</organism>
<dbReference type="PROSITE" id="PS50943">
    <property type="entry name" value="HTH_CROC1"/>
    <property type="match status" value="1"/>
</dbReference>
<evidence type="ECO:0000313" key="4">
    <source>
        <dbReference type="Proteomes" id="UP000629287"/>
    </source>
</evidence>
<proteinExistence type="predicted"/>
<dbReference type="OrthoDB" id="4313281at2"/>
<dbReference type="GO" id="GO:0003677">
    <property type="term" value="F:DNA binding"/>
    <property type="evidence" value="ECO:0007669"/>
    <property type="project" value="InterPro"/>
</dbReference>
<name>A0A8I0P7J4_9ACTN</name>
<dbReference type="AlphaFoldDB" id="A0A8I0P7J4"/>
<keyword evidence="4" id="KW-1185">Reference proteome</keyword>
<feature type="region of interest" description="Disordered" evidence="1">
    <location>
        <begin position="63"/>
        <end position="95"/>
    </location>
</feature>
<sequence>MHKPPTTYQVDGAAIRTRRKALGLSQAECASRAGITRAYLSQLENGARQDMRPPTYARLRSALKSKQSDRLLLPAQQERQGEEPDVRHEGAPGTE</sequence>
<dbReference type="SUPFAM" id="SSF47413">
    <property type="entry name" value="lambda repressor-like DNA-binding domains"/>
    <property type="match status" value="1"/>
</dbReference>
<dbReference type="SMART" id="SM00530">
    <property type="entry name" value="HTH_XRE"/>
    <property type="match status" value="1"/>
</dbReference>
<gene>
    <name evidence="3" type="ORF">H4687_005884</name>
</gene>
<feature type="compositionally biased region" description="Basic and acidic residues" evidence="1">
    <location>
        <begin position="79"/>
        <end position="95"/>
    </location>
</feature>
<reference evidence="3 4" key="1">
    <citation type="submission" date="2020-10" db="EMBL/GenBank/DDBJ databases">
        <title>Sequencing the genomes of 1000 actinobacteria strains.</title>
        <authorList>
            <person name="Klenk H.-P."/>
        </authorList>
    </citation>
    <scope>NUCLEOTIDE SEQUENCE [LARGE SCALE GENOMIC DNA]</scope>
    <source>
        <strain evidence="3 4">DSM 41803</strain>
    </source>
</reference>
<dbReference type="CDD" id="cd00093">
    <property type="entry name" value="HTH_XRE"/>
    <property type="match status" value="1"/>
</dbReference>
<evidence type="ECO:0000259" key="2">
    <source>
        <dbReference type="PROSITE" id="PS50943"/>
    </source>
</evidence>
<dbReference type="InterPro" id="IPR001387">
    <property type="entry name" value="Cro/C1-type_HTH"/>
</dbReference>
<dbReference type="RefSeq" id="WP_046916274.1">
    <property type="nucleotide sequence ID" value="NZ_JADBGF010000001.1"/>
</dbReference>
<dbReference type="Gene3D" id="1.10.260.40">
    <property type="entry name" value="lambda repressor-like DNA-binding domains"/>
    <property type="match status" value="1"/>
</dbReference>
<dbReference type="Pfam" id="PF13560">
    <property type="entry name" value="HTH_31"/>
    <property type="match status" value="1"/>
</dbReference>
<dbReference type="Proteomes" id="UP000629287">
    <property type="component" value="Unassembled WGS sequence"/>
</dbReference>
<protein>
    <submittedName>
        <fullName evidence="3">Transcriptional regulator with XRE-family HTH domain</fullName>
    </submittedName>
</protein>
<evidence type="ECO:0000256" key="1">
    <source>
        <dbReference type="SAM" id="MobiDB-lite"/>
    </source>
</evidence>
<accession>A0A8I0P7J4</accession>
<feature type="domain" description="HTH cro/C1-type" evidence="2">
    <location>
        <begin position="15"/>
        <end position="48"/>
    </location>
</feature>
<dbReference type="EMBL" id="JADBGF010000001">
    <property type="protein sequence ID" value="MBE1599755.1"/>
    <property type="molecule type" value="Genomic_DNA"/>
</dbReference>
<dbReference type="InterPro" id="IPR010982">
    <property type="entry name" value="Lambda_DNA-bd_dom_sf"/>
</dbReference>
<evidence type="ECO:0000313" key="3">
    <source>
        <dbReference type="EMBL" id="MBE1599755.1"/>
    </source>
</evidence>
<comment type="caution">
    <text evidence="3">The sequence shown here is derived from an EMBL/GenBank/DDBJ whole genome shotgun (WGS) entry which is preliminary data.</text>
</comment>
<dbReference type="GeneID" id="86830426"/>